<keyword evidence="3" id="KW-0050">Antiport</keyword>
<keyword evidence="4" id="KW-1003">Cell membrane</keyword>
<dbReference type="InterPro" id="IPR018461">
    <property type="entry name" value="Na/H_Antiport_NhaC-like_C"/>
</dbReference>
<feature type="domain" description="Na+/H+ antiporter NhaC-like C-terminal" evidence="10">
    <location>
        <begin position="21"/>
        <end position="314"/>
    </location>
</feature>
<keyword evidence="12" id="KW-1185">Reference proteome</keyword>
<keyword evidence="2" id="KW-0813">Transport</keyword>
<dbReference type="PANTHER" id="PTHR33451">
    <property type="entry name" value="MALATE-2H(+)/NA(+)-LACTATE ANTIPORTER"/>
    <property type="match status" value="1"/>
</dbReference>
<evidence type="ECO:0000259" key="10">
    <source>
        <dbReference type="Pfam" id="PF03553"/>
    </source>
</evidence>
<proteinExistence type="inferred from homology"/>
<comment type="similarity">
    <text evidence="8">Belongs to the NhaC Na(+)/H(+) (TC 2.A.35) antiporter family.</text>
</comment>
<feature type="transmembrane region" description="Helical" evidence="9">
    <location>
        <begin position="92"/>
        <end position="115"/>
    </location>
</feature>
<sequence length="337" mass="36148">MGIGQGLGIPVAMIAGAIISGAYFGDKMSPLSDSTNLAPAVVGVNLYQHIGHMIYTTGPALIIALILYGIIGIRFADKSVDIEQIQLIKTIMLEYFVISPWLFIPPLLVIALVILRMPALPGMTIGGILGVLCHVFVQGGDLGDAINIMYGGFSIETGVEMIDSLLTRGGLDDMMYTVSLIMLAMSFGGILEKTGMLQAIMEKLIALTNSTGNLIATTVAACIVSNAITSDQYLSHVIPGRMFAKKYKEKNLALKNLSRTLEDAGTMTSSFFPWNTCGAFMMATLAVHPFEYAPYAFLNILCPIIAVLFGYLGITIVKEKVAEVPVQPGSNKKVQNL</sequence>
<keyword evidence="6 9" id="KW-1133">Transmembrane helix</keyword>
<feature type="transmembrane region" description="Helical" evidence="9">
    <location>
        <begin position="296"/>
        <end position="317"/>
    </location>
</feature>
<evidence type="ECO:0000256" key="9">
    <source>
        <dbReference type="SAM" id="Phobius"/>
    </source>
</evidence>
<reference evidence="11 12" key="1">
    <citation type="submission" date="2021-03" db="EMBL/GenBank/DDBJ databases">
        <title>Antimicrobial resistance genes in bacteria isolated from Japanese honey, and their potential for conferring macrolide and lincosamide resistance in the American foulbrood pathogen Paenibacillus larvae.</title>
        <authorList>
            <person name="Okamoto M."/>
            <person name="Kumagai M."/>
            <person name="Kanamori H."/>
            <person name="Takamatsu D."/>
        </authorList>
    </citation>
    <scope>NUCLEOTIDE SEQUENCE [LARGE SCALE GENOMIC DNA]</scope>
    <source>
        <strain evidence="11 12">J6TS1</strain>
    </source>
</reference>
<dbReference type="InterPro" id="IPR052180">
    <property type="entry name" value="NhaC_Na-H+_Antiporter"/>
</dbReference>
<evidence type="ECO:0000256" key="7">
    <source>
        <dbReference type="ARBA" id="ARBA00023136"/>
    </source>
</evidence>
<evidence type="ECO:0000313" key="11">
    <source>
        <dbReference type="EMBL" id="GIN98732.1"/>
    </source>
</evidence>
<evidence type="ECO:0000313" key="12">
    <source>
        <dbReference type="Proteomes" id="UP000680670"/>
    </source>
</evidence>
<dbReference type="EMBL" id="BORJ01000016">
    <property type="protein sequence ID" value="GIN98732.1"/>
    <property type="molecule type" value="Genomic_DNA"/>
</dbReference>
<feature type="transmembrane region" description="Helical" evidence="9">
    <location>
        <begin position="174"/>
        <end position="191"/>
    </location>
</feature>
<evidence type="ECO:0000256" key="3">
    <source>
        <dbReference type="ARBA" id="ARBA00022449"/>
    </source>
</evidence>
<evidence type="ECO:0000256" key="8">
    <source>
        <dbReference type="ARBA" id="ARBA00038435"/>
    </source>
</evidence>
<organism evidence="11 12">
    <name type="scientific">Siminovitchia terrae</name>
    <name type="common">Bacillus terrae</name>
    <dbReference type="NCBI Taxonomy" id="1914933"/>
    <lineage>
        <taxon>Bacteria</taxon>
        <taxon>Bacillati</taxon>
        <taxon>Bacillota</taxon>
        <taxon>Bacilli</taxon>
        <taxon>Bacillales</taxon>
        <taxon>Bacillaceae</taxon>
        <taxon>Siminovitchia</taxon>
    </lineage>
</organism>
<evidence type="ECO:0000256" key="4">
    <source>
        <dbReference type="ARBA" id="ARBA00022475"/>
    </source>
</evidence>
<feature type="transmembrane region" description="Helical" evidence="9">
    <location>
        <begin position="7"/>
        <end position="25"/>
    </location>
</feature>
<evidence type="ECO:0000256" key="5">
    <source>
        <dbReference type="ARBA" id="ARBA00022692"/>
    </source>
</evidence>
<keyword evidence="5 9" id="KW-0812">Transmembrane</keyword>
<name>A0ABQ4L383_SIMTE</name>
<gene>
    <name evidence="11" type="ORF">J6TS1_46020</name>
</gene>
<dbReference type="PANTHER" id="PTHR33451:SF3">
    <property type="entry name" value="MALATE-2H(+)_NA(+)-LACTATE ANTIPORTER"/>
    <property type="match status" value="1"/>
</dbReference>
<comment type="caution">
    <text evidence="11">The sequence shown here is derived from an EMBL/GenBank/DDBJ whole genome shotgun (WGS) entry which is preliminary data.</text>
</comment>
<evidence type="ECO:0000256" key="2">
    <source>
        <dbReference type="ARBA" id="ARBA00022448"/>
    </source>
</evidence>
<protein>
    <recommendedName>
        <fullName evidence="10">Na+/H+ antiporter NhaC-like C-terminal domain-containing protein</fullName>
    </recommendedName>
</protein>
<feature type="transmembrane region" description="Helical" evidence="9">
    <location>
        <begin position="271"/>
        <end position="290"/>
    </location>
</feature>
<dbReference type="Pfam" id="PF03553">
    <property type="entry name" value="Na_H_antiporter"/>
    <property type="match status" value="1"/>
</dbReference>
<accession>A0ABQ4L383</accession>
<dbReference type="Proteomes" id="UP000680670">
    <property type="component" value="Unassembled WGS sequence"/>
</dbReference>
<evidence type="ECO:0000256" key="1">
    <source>
        <dbReference type="ARBA" id="ARBA00004651"/>
    </source>
</evidence>
<evidence type="ECO:0000256" key="6">
    <source>
        <dbReference type="ARBA" id="ARBA00022989"/>
    </source>
</evidence>
<comment type="subcellular location">
    <subcellularLocation>
        <location evidence="1">Cell membrane</location>
        <topology evidence="1">Multi-pass membrane protein</topology>
    </subcellularLocation>
</comment>
<feature type="transmembrane region" description="Helical" evidence="9">
    <location>
        <begin position="53"/>
        <end position="71"/>
    </location>
</feature>
<keyword evidence="7 9" id="KW-0472">Membrane</keyword>